<organism evidence="2 3">
    <name type="scientific">Actinidia rufa</name>
    <dbReference type="NCBI Taxonomy" id="165716"/>
    <lineage>
        <taxon>Eukaryota</taxon>
        <taxon>Viridiplantae</taxon>
        <taxon>Streptophyta</taxon>
        <taxon>Embryophyta</taxon>
        <taxon>Tracheophyta</taxon>
        <taxon>Spermatophyta</taxon>
        <taxon>Magnoliopsida</taxon>
        <taxon>eudicotyledons</taxon>
        <taxon>Gunneridae</taxon>
        <taxon>Pentapetalae</taxon>
        <taxon>asterids</taxon>
        <taxon>Ericales</taxon>
        <taxon>Actinidiaceae</taxon>
        <taxon>Actinidia</taxon>
    </lineage>
</organism>
<dbReference type="EMBL" id="BJWL01000124">
    <property type="protein sequence ID" value="GFS30522.1"/>
    <property type="molecule type" value="Genomic_DNA"/>
</dbReference>
<gene>
    <name evidence="2" type="ORF">Acr_00g0012420</name>
</gene>
<comment type="caution">
    <text evidence="2">The sequence shown here is derived from an EMBL/GenBank/DDBJ whole genome shotgun (WGS) entry which is preliminary data.</text>
</comment>
<keyword evidence="3" id="KW-1185">Reference proteome</keyword>
<sequence>MVNKPSFGRRFKSRSTPRPPVTLPPSRQVPTTAPLFRDGKENGILAESLGMNPCFNAINAKILVTKPPTVATELSLSTHKVRTMKGMILKEQLYEPDLKNLPEFDEDCEGGDVTLGVVRCALTQAKEGNDWRRNVIFHTYIKCGEKDCKVIIDSGSCINAVSLSTVSHLGFKASSPS</sequence>
<protein>
    <submittedName>
        <fullName evidence="2">Uncharacterized protein</fullName>
    </submittedName>
</protein>
<proteinExistence type="predicted"/>
<feature type="region of interest" description="Disordered" evidence="1">
    <location>
        <begin position="1"/>
        <end position="36"/>
    </location>
</feature>
<dbReference type="AlphaFoldDB" id="A0A7J0DB54"/>
<reference evidence="3" key="1">
    <citation type="submission" date="2019-07" db="EMBL/GenBank/DDBJ databases">
        <title>De Novo Assembly of kiwifruit Actinidia rufa.</title>
        <authorList>
            <person name="Sugita-Konishi S."/>
            <person name="Sato K."/>
            <person name="Mori E."/>
            <person name="Abe Y."/>
            <person name="Kisaki G."/>
            <person name="Hamano K."/>
            <person name="Suezawa K."/>
            <person name="Otani M."/>
            <person name="Fukuda T."/>
            <person name="Manabe T."/>
            <person name="Gomi K."/>
            <person name="Tabuchi M."/>
            <person name="Akimitsu K."/>
            <person name="Kataoka I."/>
        </authorList>
    </citation>
    <scope>NUCLEOTIDE SEQUENCE [LARGE SCALE GENOMIC DNA]</scope>
    <source>
        <strain evidence="3">cv. Fuchu</strain>
    </source>
</reference>
<dbReference type="OrthoDB" id="1166507at2759"/>
<evidence type="ECO:0000313" key="3">
    <source>
        <dbReference type="Proteomes" id="UP000585474"/>
    </source>
</evidence>
<accession>A0A7J0DB54</accession>
<dbReference type="Proteomes" id="UP000585474">
    <property type="component" value="Unassembled WGS sequence"/>
</dbReference>
<name>A0A7J0DB54_9ERIC</name>
<evidence type="ECO:0000313" key="2">
    <source>
        <dbReference type="EMBL" id="GFS30522.1"/>
    </source>
</evidence>
<evidence type="ECO:0000256" key="1">
    <source>
        <dbReference type="SAM" id="MobiDB-lite"/>
    </source>
</evidence>